<dbReference type="OrthoDB" id="3196451at2759"/>
<dbReference type="GO" id="GO:0060237">
    <property type="term" value="P:regulation of fungal-type cell wall organization"/>
    <property type="evidence" value="ECO:0007669"/>
    <property type="project" value="TreeGrafter"/>
</dbReference>
<sequence length="501" mass="52576">MSSYDAPPPSKASLLKWWKAFTKSHSNTPSSSPVSTSNPRPAPPPYQPAGRGLPQGSSGEGRVFGVSPEQSLKYASVAISMVGPDGKPYVYGYVPIVVAKCGMMLKETATQTEGIFRVSGSNKRINQLQTVFDEPPRYGKDLDWTGYSVHDAASVLRRYLNQMPEPVIPADLYLDFTAVLQRNLPEAEAIAAYQHLITLLPPSSRYLLLYLLDFLSVFVRSASANLMTASNLAVVFQPGLVSTRREGTGKGGSGGEGALLGFPGFVGGQVPNMSSGAGARAAEGAGEHGRGKEVLEFLIEQQAHFMLGLEPPLKGTKAREATEDSGYGASGVGGSPGGSRGVGMAGPAAELEKREGSGGADLARRGSEKSVERRRLRKSHDGGNGKVKRSKTLPGRSGKGDGEGSSPAHASDSPTGSPNPSSRRSKSRRNAPSSAATDSHTPTPPLGPPAPAPVPVPTPVLDQHLLSSPDTAGSPRTMQTARSGASDGSRSREREKENLRS</sequence>
<protein>
    <submittedName>
        <fullName evidence="4">Rho GTPase activation protein</fullName>
    </submittedName>
</protein>
<dbReference type="SMART" id="SM00324">
    <property type="entry name" value="RhoGAP"/>
    <property type="match status" value="1"/>
</dbReference>
<dbReference type="PANTHER" id="PTHR15228">
    <property type="entry name" value="SPERMATHECAL PHYSIOLOGY VARIANT"/>
    <property type="match status" value="1"/>
</dbReference>
<evidence type="ECO:0000313" key="5">
    <source>
        <dbReference type="Proteomes" id="UP000193467"/>
    </source>
</evidence>
<dbReference type="SUPFAM" id="SSF48350">
    <property type="entry name" value="GTPase activation domain, GAP"/>
    <property type="match status" value="1"/>
</dbReference>
<keyword evidence="5" id="KW-1185">Reference proteome</keyword>
<feature type="compositionally biased region" description="Basic and acidic residues" evidence="2">
    <location>
        <begin position="489"/>
        <end position="501"/>
    </location>
</feature>
<feature type="compositionally biased region" description="Polar residues" evidence="2">
    <location>
        <begin position="465"/>
        <end position="480"/>
    </location>
</feature>
<dbReference type="GO" id="GO:0007165">
    <property type="term" value="P:signal transduction"/>
    <property type="evidence" value="ECO:0007669"/>
    <property type="project" value="InterPro"/>
</dbReference>
<dbReference type="Proteomes" id="UP000193467">
    <property type="component" value="Unassembled WGS sequence"/>
</dbReference>
<dbReference type="Pfam" id="PF00620">
    <property type="entry name" value="RhoGAP"/>
    <property type="match status" value="1"/>
</dbReference>
<feature type="region of interest" description="Disordered" evidence="2">
    <location>
        <begin position="316"/>
        <end position="501"/>
    </location>
</feature>
<evidence type="ECO:0000313" key="4">
    <source>
        <dbReference type="EMBL" id="ORY84622.1"/>
    </source>
</evidence>
<dbReference type="InterPro" id="IPR008936">
    <property type="entry name" value="Rho_GTPase_activation_prot"/>
</dbReference>
<dbReference type="InParanoid" id="A0A1Y2FKW3"/>
<proteinExistence type="predicted"/>
<dbReference type="InterPro" id="IPR051025">
    <property type="entry name" value="RhoGAP"/>
</dbReference>
<dbReference type="AlphaFoldDB" id="A0A1Y2FKW3"/>
<dbReference type="GO" id="GO:0005096">
    <property type="term" value="F:GTPase activator activity"/>
    <property type="evidence" value="ECO:0007669"/>
    <property type="project" value="UniProtKB-KW"/>
</dbReference>
<feature type="compositionally biased region" description="Low complexity" evidence="2">
    <location>
        <begin position="24"/>
        <end position="39"/>
    </location>
</feature>
<evidence type="ECO:0000256" key="2">
    <source>
        <dbReference type="SAM" id="MobiDB-lite"/>
    </source>
</evidence>
<comment type="caution">
    <text evidence="4">The sequence shown here is derived from an EMBL/GenBank/DDBJ whole genome shotgun (WGS) entry which is preliminary data.</text>
</comment>
<organism evidence="4 5">
    <name type="scientific">Leucosporidium creatinivorum</name>
    <dbReference type="NCBI Taxonomy" id="106004"/>
    <lineage>
        <taxon>Eukaryota</taxon>
        <taxon>Fungi</taxon>
        <taxon>Dikarya</taxon>
        <taxon>Basidiomycota</taxon>
        <taxon>Pucciniomycotina</taxon>
        <taxon>Microbotryomycetes</taxon>
        <taxon>Leucosporidiales</taxon>
        <taxon>Leucosporidium</taxon>
    </lineage>
</organism>
<dbReference type="GO" id="GO:0005938">
    <property type="term" value="C:cell cortex"/>
    <property type="evidence" value="ECO:0007669"/>
    <property type="project" value="TreeGrafter"/>
</dbReference>
<dbReference type="InterPro" id="IPR000198">
    <property type="entry name" value="RhoGAP_dom"/>
</dbReference>
<reference evidence="4 5" key="1">
    <citation type="submission" date="2016-07" db="EMBL/GenBank/DDBJ databases">
        <title>Pervasive Adenine N6-methylation of Active Genes in Fungi.</title>
        <authorList>
            <consortium name="DOE Joint Genome Institute"/>
            <person name="Mondo S.J."/>
            <person name="Dannebaum R.O."/>
            <person name="Kuo R.C."/>
            <person name="Labutti K."/>
            <person name="Haridas S."/>
            <person name="Kuo A."/>
            <person name="Salamov A."/>
            <person name="Ahrendt S.R."/>
            <person name="Lipzen A."/>
            <person name="Sullivan W."/>
            <person name="Andreopoulos W.B."/>
            <person name="Clum A."/>
            <person name="Lindquist E."/>
            <person name="Daum C."/>
            <person name="Ramamoorthy G.K."/>
            <person name="Gryganskyi A."/>
            <person name="Culley D."/>
            <person name="Magnuson J.K."/>
            <person name="James T.Y."/>
            <person name="O'Malley M.A."/>
            <person name="Stajich J.E."/>
            <person name="Spatafora J.W."/>
            <person name="Visel A."/>
            <person name="Grigoriev I.V."/>
        </authorList>
    </citation>
    <scope>NUCLEOTIDE SEQUENCE [LARGE SCALE GENOMIC DNA]</scope>
    <source>
        <strain evidence="4 5">62-1032</strain>
    </source>
</reference>
<evidence type="ECO:0000259" key="3">
    <source>
        <dbReference type="PROSITE" id="PS50238"/>
    </source>
</evidence>
<feature type="compositionally biased region" description="Basic and acidic residues" evidence="2">
    <location>
        <begin position="350"/>
        <end position="383"/>
    </location>
</feature>
<name>A0A1Y2FKW3_9BASI</name>
<dbReference type="PROSITE" id="PS50238">
    <property type="entry name" value="RHOGAP"/>
    <property type="match status" value="1"/>
</dbReference>
<dbReference type="STRING" id="106004.A0A1Y2FKW3"/>
<feature type="compositionally biased region" description="Pro residues" evidence="2">
    <location>
        <begin position="442"/>
        <end position="458"/>
    </location>
</feature>
<feature type="compositionally biased region" description="Gly residues" evidence="2">
    <location>
        <begin position="328"/>
        <end position="344"/>
    </location>
</feature>
<dbReference type="Gene3D" id="1.10.555.10">
    <property type="entry name" value="Rho GTPase activation protein"/>
    <property type="match status" value="1"/>
</dbReference>
<dbReference type="PANTHER" id="PTHR15228:SF25">
    <property type="entry name" value="F-BAR DOMAIN-CONTAINING PROTEIN"/>
    <property type="match status" value="1"/>
</dbReference>
<feature type="domain" description="Rho-GAP" evidence="3">
    <location>
        <begin position="77"/>
        <end position="306"/>
    </location>
</feature>
<keyword evidence="1" id="KW-0343">GTPase activation</keyword>
<accession>A0A1Y2FKW3</accession>
<dbReference type="EMBL" id="MCGR01000017">
    <property type="protein sequence ID" value="ORY84622.1"/>
    <property type="molecule type" value="Genomic_DNA"/>
</dbReference>
<evidence type="ECO:0000256" key="1">
    <source>
        <dbReference type="ARBA" id="ARBA00022468"/>
    </source>
</evidence>
<feature type="region of interest" description="Disordered" evidence="2">
    <location>
        <begin position="24"/>
        <end position="65"/>
    </location>
</feature>
<gene>
    <name evidence="4" type="ORF">BCR35DRAFT_302914</name>
</gene>